<dbReference type="GO" id="GO:0005829">
    <property type="term" value="C:cytosol"/>
    <property type="evidence" value="ECO:0007669"/>
    <property type="project" value="EnsemblFungi"/>
</dbReference>
<evidence type="ECO:0000256" key="6">
    <source>
        <dbReference type="PIRSR" id="PIRSR606285-1"/>
    </source>
</evidence>
<dbReference type="InterPro" id="IPR035985">
    <property type="entry name" value="Ubiquitin-activating_enz"/>
</dbReference>
<evidence type="ECO:0000259" key="8">
    <source>
        <dbReference type="Pfam" id="PF00899"/>
    </source>
</evidence>
<dbReference type="GO" id="GO:0042802">
    <property type="term" value="F:identical protein binding"/>
    <property type="evidence" value="ECO:0007669"/>
    <property type="project" value="EnsemblFungi"/>
</dbReference>
<dbReference type="GO" id="GO:0032258">
    <property type="term" value="P:cytoplasm to vacuole targeting by the Cvt pathway"/>
    <property type="evidence" value="ECO:0007669"/>
    <property type="project" value="EnsemblFungi"/>
</dbReference>
<dbReference type="EMBL" id="KV454477">
    <property type="protein sequence ID" value="ODV62226.1"/>
    <property type="molecule type" value="Genomic_DNA"/>
</dbReference>
<dbReference type="GeneID" id="30963204"/>
<comment type="subunit">
    <text evidence="7">Homodimer.</text>
</comment>
<sequence>QSFVNSSFFTKLSNLKLDVIKLDSSPVPIYGSCDIISKPPRQAPIINLNSTSFSSLAENLESLPTDSCFLVKGEIKNVNTIEEFKTCDKQQFLNDLCSQLLDSFTEDRRTQILENPYLLNTFKVLSFSDLKKYKFYYWFCFPSLYLPWNIVETLPLNSKENGSNDSNDYQLILKNIKENWWNNNEINNLSKQFFILDKNDLNPILLKNILNYDLNNQEIVFGMIDSSTVPNKPSWNLRNFLAFLNISFKLTKIKILIFRINYPTLSYYLTTALPQSDNQITKNIGWERKMNNKLGLKLADLGSLIDPIQLAAQSNDLNLKLMKWRIIPEINLDIIKQTKCLLLGAGTLGSYVSRALMAWGVQNITFVDNGKVSFSNPVRQPLYKFDDCINGGKFKSLQAAQALKEILPTINSKGYNLEVPMIGHPIKNYNTEKQNYEQLYTLIQNHDVIFLLMDSRETRWLPTVIANVLSKTVINVALGFDSYLVLRHGCIKPEALESQDLNESRLGCYFCNDVVAPSDSLKDRTLDQMCTVTRPGVALLASSLAVELLVSILHHPKKQFANSIVSTKHQPTILGDLPHQIRGFLHNFENIKLSAQNYKYCSACSLNILKEFKDSGWDFVVKALNDYKYIEDLSGLTKVQQEAEEAALQFE</sequence>
<dbReference type="InterPro" id="IPR045886">
    <property type="entry name" value="ThiF/MoeB/HesA"/>
</dbReference>
<organism evidence="10 11">
    <name type="scientific">Ascoidea rubescens DSM 1968</name>
    <dbReference type="NCBI Taxonomy" id="1344418"/>
    <lineage>
        <taxon>Eukaryota</taxon>
        <taxon>Fungi</taxon>
        <taxon>Dikarya</taxon>
        <taxon>Ascomycota</taxon>
        <taxon>Saccharomycotina</taxon>
        <taxon>Saccharomycetes</taxon>
        <taxon>Ascoideaceae</taxon>
        <taxon>Ascoidea</taxon>
    </lineage>
</organism>
<keyword evidence="7" id="KW-0833">Ubl conjugation pathway</keyword>
<dbReference type="GO" id="GO:0034727">
    <property type="term" value="P:piecemeal microautophagy of the nucleus"/>
    <property type="evidence" value="ECO:0007669"/>
    <property type="project" value="EnsemblFungi"/>
</dbReference>
<dbReference type="Gene3D" id="3.40.50.720">
    <property type="entry name" value="NAD(P)-binding Rossmann-like Domain"/>
    <property type="match status" value="1"/>
</dbReference>
<keyword evidence="5 7" id="KW-0072">Autophagy</keyword>
<comment type="similarity">
    <text evidence="1 7">Belongs to the ATG7 family.</text>
</comment>
<dbReference type="Gene3D" id="3.40.140.70">
    <property type="entry name" value="Ubiquitin-like modifier-activating enzyme ATG7 N-terminal domain"/>
    <property type="match status" value="1"/>
</dbReference>
<evidence type="ECO:0000256" key="2">
    <source>
        <dbReference type="ARBA" id="ARBA00017647"/>
    </source>
</evidence>
<dbReference type="NCBIfam" id="TIGR01381">
    <property type="entry name" value="E1_like_apg7"/>
    <property type="match status" value="1"/>
</dbReference>
<dbReference type="GO" id="GO:0006995">
    <property type="term" value="P:cellular response to nitrogen starvation"/>
    <property type="evidence" value="ECO:0007669"/>
    <property type="project" value="TreeGrafter"/>
</dbReference>
<evidence type="ECO:0000259" key="9">
    <source>
        <dbReference type="Pfam" id="PF16420"/>
    </source>
</evidence>
<evidence type="ECO:0000256" key="3">
    <source>
        <dbReference type="ARBA" id="ARBA00022448"/>
    </source>
</evidence>
<keyword evidence="11" id="KW-1185">Reference proteome</keyword>
<dbReference type="InParanoid" id="A0A1D2VKU6"/>
<dbReference type="InterPro" id="IPR042523">
    <property type="entry name" value="Atg7_N_2"/>
</dbReference>
<evidence type="ECO:0000256" key="5">
    <source>
        <dbReference type="ARBA" id="ARBA00023006"/>
    </source>
</evidence>
<feature type="active site" description="Glycyl thioester intermediate" evidence="6">
    <location>
        <position position="530"/>
    </location>
</feature>
<name>A0A1D2VKU6_9ASCO</name>
<dbReference type="GO" id="GO:0019779">
    <property type="term" value="F:Atg8 activating enzyme activity"/>
    <property type="evidence" value="ECO:0007669"/>
    <property type="project" value="EnsemblFungi"/>
</dbReference>
<dbReference type="OrthoDB" id="338614at2759"/>
<evidence type="ECO:0000256" key="1">
    <source>
        <dbReference type="ARBA" id="ARBA00010931"/>
    </source>
</evidence>
<keyword evidence="4 7" id="KW-0653">Protein transport</keyword>
<comment type="subcellular location">
    <subcellularLocation>
        <location evidence="7">Cytoplasm</location>
    </subcellularLocation>
    <subcellularLocation>
        <location evidence="7">Preautophagosomal structure</location>
    </subcellularLocation>
</comment>
<dbReference type="STRING" id="1344418.A0A1D2VKU6"/>
<dbReference type="SUPFAM" id="SSF69572">
    <property type="entry name" value="Activating enzymes of the ubiquitin-like proteins"/>
    <property type="match status" value="1"/>
</dbReference>
<evidence type="ECO:0000313" key="11">
    <source>
        <dbReference type="Proteomes" id="UP000095038"/>
    </source>
</evidence>
<dbReference type="Proteomes" id="UP000095038">
    <property type="component" value="Unassembled WGS sequence"/>
</dbReference>
<feature type="non-terminal residue" evidence="10">
    <location>
        <position position="651"/>
    </location>
</feature>
<dbReference type="Pfam" id="PF00899">
    <property type="entry name" value="ThiF"/>
    <property type="match status" value="1"/>
</dbReference>
<feature type="domain" description="THIF-type NAD/FAD binding fold" evidence="8">
    <location>
        <begin position="322"/>
        <end position="567"/>
    </location>
</feature>
<dbReference type="GO" id="GO:0000045">
    <property type="term" value="P:autophagosome assembly"/>
    <property type="evidence" value="ECO:0007669"/>
    <property type="project" value="TreeGrafter"/>
</dbReference>
<dbReference type="PANTHER" id="PTHR10953:SF3">
    <property type="entry name" value="UBIQUITIN-LIKE MODIFIER-ACTIVATING ENZYME ATG7"/>
    <property type="match status" value="1"/>
</dbReference>
<dbReference type="PANTHER" id="PTHR10953">
    <property type="entry name" value="UBIQUITIN-ACTIVATING ENZYME E1"/>
    <property type="match status" value="1"/>
</dbReference>
<dbReference type="GO" id="GO:0019778">
    <property type="term" value="F:Atg12 activating enzyme activity"/>
    <property type="evidence" value="ECO:0007669"/>
    <property type="project" value="EnsemblFungi"/>
</dbReference>
<dbReference type="FunFam" id="3.40.50.720:FF:000243">
    <property type="entry name" value="Ubiquitin-like modifier-activating enzyme ATG7"/>
    <property type="match status" value="1"/>
</dbReference>
<comment type="function">
    <text evidence="7">E1-like activating enzyme involved in the 2 ubiquitin-like systems required for cytoplasm to vacuole transport (Cvt) and autophagy. Activates ATG12 for its conjugation with ATG5 and ATG8 for its conjugation with phosphatidylethanolamine. Both systems are needed for the ATG8 association to Cvt vesicles and autophagosomes membranes. Autophagy is essential for maintenance of amino acid levels and protein synthesis under nitrogen starvation. Required for selective autophagic degradation of the nucleus (nucleophagy) as well as for mitophagy which contributes to regulate mitochondrial quantity and quality by eliminating the mitochondria to a basal level to fulfill cellular energy requirements and preventing excess ROS production.</text>
</comment>
<proteinExistence type="inferred from homology"/>
<evidence type="ECO:0000256" key="4">
    <source>
        <dbReference type="ARBA" id="ARBA00022927"/>
    </source>
</evidence>
<accession>A0A1D2VKU6</accession>
<feature type="non-terminal residue" evidence="10">
    <location>
        <position position="1"/>
    </location>
</feature>
<dbReference type="InterPro" id="IPR000594">
    <property type="entry name" value="ThiF_NAD_FAD-bd"/>
</dbReference>
<evidence type="ECO:0000256" key="7">
    <source>
        <dbReference type="RuleBase" id="RU366022"/>
    </source>
</evidence>
<dbReference type="GO" id="GO:0097632">
    <property type="term" value="C:extrinsic component of phagophore assembly site membrane"/>
    <property type="evidence" value="ECO:0007669"/>
    <property type="project" value="EnsemblFungi"/>
</dbReference>
<dbReference type="InterPro" id="IPR006285">
    <property type="entry name" value="Atg7"/>
</dbReference>
<dbReference type="CDD" id="cd01486">
    <property type="entry name" value="Apg7"/>
    <property type="match status" value="1"/>
</dbReference>
<dbReference type="Pfam" id="PF16420">
    <property type="entry name" value="ATG7_N"/>
    <property type="match status" value="1"/>
</dbReference>
<dbReference type="AlphaFoldDB" id="A0A1D2VKU6"/>
<dbReference type="InterPro" id="IPR042522">
    <property type="entry name" value="Atg7_N_1"/>
</dbReference>
<reference evidence="11" key="1">
    <citation type="submission" date="2016-05" db="EMBL/GenBank/DDBJ databases">
        <title>Comparative genomics of biotechnologically important yeasts.</title>
        <authorList>
            <consortium name="DOE Joint Genome Institute"/>
            <person name="Riley R."/>
            <person name="Haridas S."/>
            <person name="Wolfe K.H."/>
            <person name="Lopes M.R."/>
            <person name="Hittinger C.T."/>
            <person name="Goker M."/>
            <person name="Salamov A."/>
            <person name="Wisecaver J."/>
            <person name="Long T.M."/>
            <person name="Aerts A.L."/>
            <person name="Barry K."/>
            <person name="Choi C."/>
            <person name="Clum A."/>
            <person name="Coughlan A.Y."/>
            <person name="Deshpande S."/>
            <person name="Douglass A.P."/>
            <person name="Hanson S.J."/>
            <person name="Klenk H.-P."/>
            <person name="Labutti K."/>
            <person name="Lapidus A."/>
            <person name="Lindquist E."/>
            <person name="Lipzen A."/>
            <person name="Meier-Kolthoff J.P."/>
            <person name="Ohm R.A."/>
            <person name="Otillar R.P."/>
            <person name="Pangilinan J."/>
            <person name="Peng Y."/>
            <person name="Rokas A."/>
            <person name="Rosa C.A."/>
            <person name="Scheuner C."/>
            <person name="Sibirny A.A."/>
            <person name="Slot J.C."/>
            <person name="Stielow J.B."/>
            <person name="Sun H."/>
            <person name="Kurtzman C.P."/>
            <person name="Blackwell M."/>
            <person name="Grigoriev I.V."/>
            <person name="Jeffries T.W."/>
        </authorList>
    </citation>
    <scope>NUCLEOTIDE SEQUENCE [LARGE SCALE GENOMIC DNA]</scope>
    <source>
        <strain evidence="11">DSM 1968</strain>
    </source>
</reference>
<dbReference type="FunCoup" id="A0A1D2VKU6">
    <property type="interactions" value="750"/>
</dbReference>
<keyword evidence="3 7" id="KW-0813">Transport</keyword>
<dbReference type="InterPro" id="IPR032197">
    <property type="entry name" value="Atg7_N"/>
</dbReference>
<dbReference type="GO" id="GO:0032446">
    <property type="term" value="P:protein modification by small protein conjugation"/>
    <property type="evidence" value="ECO:0007669"/>
    <property type="project" value="EnsemblFungi"/>
</dbReference>
<gene>
    <name evidence="10" type="ORF">ASCRUDRAFT_19038</name>
</gene>
<protein>
    <recommendedName>
        <fullName evidence="2 7">Ubiquitin-like modifier-activating enzyme ATG7</fullName>
    </recommendedName>
    <alternativeName>
        <fullName evidence="7">Autophagy-related protein 7</fullName>
    </alternativeName>
</protein>
<dbReference type="RefSeq" id="XP_020048533.1">
    <property type="nucleotide sequence ID" value="XM_020189568.1"/>
</dbReference>
<dbReference type="GO" id="GO:0000422">
    <property type="term" value="P:autophagy of mitochondrion"/>
    <property type="evidence" value="ECO:0007669"/>
    <property type="project" value="EnsemblFungi"/>
</dbReference>
<evidence type="ECO:0000313" key="10">
    <source>
        <dbReference type="EMBL" id="ODV62226.1"/>
    </source>
</evidence>
<feature type="domain" description="Ubiquitin-like modifier-activating enzyme Atg7 N-terminal" evidence="9">
    <location>
        <begin position="1"/>
        <end position="304"/>
    </location>
</feature>
<dbReference type="Gene3D" id="3.40.140.100">
    <property type="entry name" value="Ubiquitin-like modifier-activating enzyme ATG7 C-terminal domain"/>
    <property type="match status" value="1"/>
</dbReference>
<keyword evidence="7" id="KW-0963">Cytoplasm</keyword>